<sequence length="528" mass="60373">MYWCKIARTEKEFAEIAKLNYETFVEEIPQHEPDPNGIRVDPFHSENQYIIVLKDEELAGMIAIRDQRPFSLDKKLGPVEPYLPENALTGKLCEIRLLAVRKEHRNGRVFFMLTGALSDYAYKKGYSAAVISGTVREQKLYDQMGFTAFAPPVGTDDAQFIPMMLTRERYEQSVAARLKQKSHSFFPGPVQLTEEIRKALIEEPISHRSYDFSVSLRRVKDRLQEMSKAKYIHLLAGSGTLANEAMIAQISRLKGKGLILTNGAFGERLKAQADRWALRYNVLAYEWGNSFSYDQIAAELANEEYEWLLMAHGETSTGMLNRLRTVQELCERYQVKLCVDCVSSFGALPFSLSNVYLATAVSGKAVGTMSGIAIVFSNHIVGVSKSLPSYMDLGLYANDNIPFTYSSQLLKSFEQALNAYENDVRYTELQNRYNQLLEVERDNELAFLTAEGYPMIVTLQGNDHFPYMAEDAELSGFELHYKSAYLANRGWVQLSIIQPDFEKAWNKFRKWHLNYKKYVSKQLHELNK</sequence>
<proteinExistence type="predicted"/>
<dbReference type="InterPro" id="IPR015424">
    <property type="entry name" value="PyrdxlP-dep_Trfase"/>
</dbReference>
<dbReference type="Gene3D" id="3.90.1150.10">
    <property type="entry name" value="Aspartate Aminotransferase, domain 1"/>
    <property type="match status" value="1"/>
</dbReference>
<accession>A0ABS4RBG7</accession>
<dbReference type="RefSeq" id="WP_066394513.1">
    <property type="nucleotide sequence ID" value="NZ_JAGIKZ010000001.1"/>
</dbReference>
<dbReference type="Pfam" id="PF00266">
    <property type="entry name" value="Aminotran_5"/>
    <property type="match status" value="1"/>
</dbReference>
<evidence type="ECO:0000313" key="4">
    <source>
        <dbReference type="EMBL" id="MBP2239700.1"/>
    </source>
</evidence>
<feature type="domain" description="N-acetyltransferase" evidence="3">
    <location>
        <begin position="4"/>
        <end position="168"/>
    </location>
</feature>
<comment type="cofactor">
    <cofactor evidence="1">
        <name>pyridoxal 5'-phosphate</name>
        <dbReference type="ChEBI" id="CHEBI:597326"/>
    </cofactor>
</comment>
<name>A0ABS4RBG7_9BACI</name>
<dbReference type="InterPro" id="IPR015422">
    <property type="entry name" value="PyrdxlP-dep_Trfase_small"/>
</dbReference>
<dbReference type="Proteomes" id="UP001519293">
    <property type="component" value="Unassembled WGS sequence"/>
</dbReference>
<evidence type="ECO:0000259" key="3">
    <source>
        <dbReference type="PROSITE" id="PS51186"/>
    </source>
</evidence>
<comment type="caution">
    <text evidence="4">The sequence shown here is derived from an EMBL/GenBank/DDBJ whole genome shotgun (WGS) entry which is preliminary data.</text>
</comment>
<dbReference type="SUPFAM" id="SSF53383">
    <property type="entry name" value="PLP-dependent transferases"/>
    <property type="match status" value="1"/>
</dbReference>
<dbReference type="Pfam" id="PF13444">
    <property type="entry name" value="Acetyltransf_5"/>
    <property type="match status" value="1"/>
</dbReference>
<organism evidence="4 5">
    <name type="scientific">Cytobacillus eiseniae</name>
    <dbReference type="NCBI Taxonomy" id="762947"/>
    <lineage>
        <taxon>Bacteria</taxon>
        <taxon>Bacillati</taxon>
        <taxon>Bacillota</taxon>
        <taxon>Bacilli</taxon>
        <taxon>Bacillales</taxon>
        <taxon>Bacillaceae</taxon>
        <taxon>Cytobacillus</taxon>
    </lineage>
</organism>
<keyword evidence="2" id="KW-0663">Pyridoxal phosphate</keyword>
<dbReference type="InterPro" id="IPR000192">
    <property type="entry name" value="Aminotrans_V_dom"/>
</dbReference>
<evidence type="ECO:0000313" key="5">
    <source>
        <dbReference type="Proteomes" id="UP001519293"/>
    </source>
</evidence>
<dbReference type="EMBL" id="JAGIKZ010000001">
    <property type="protein sequence ID" value="MBP2239700.1"/>
    <property type="molecule type" value="Genomic_DNA"/>
</dbReference>
<dbReference type="InterPro" id="IPR016181">
    <property type="entry name" value="Acyl_CoA_acyltransferase"/>
</dbReference>
<protein>
    <submittedName>
        <fullName evidence="4">Aspartate aminotransferase-like enzyme</fullName>
    </submittedName>
</protein>
<gene>
    <name evidence="4" type="ORF">J2Z40_000253</name>
</gene>
<dbReference type="PANTHER" id="PTHR21152">
    <property type="entry name" value="AMINOTRANSFERASE CLASS V"/>
    <property type="match status" value="1"/>
</dbReference>
<evidence type="ECO:0000256" key="1">
    <source>
        <dbReference type="ARBA" id="ARBA00001933"/>
    </source>
</evidence>
<dbReference type="InterPro" id="IPR015421">
    <property type="entry name" value="PyrdxlP-dep_Trfase_major"/>
</dbReference>
<keyword evidence="5" id="KW-1185">Reference proteome</keyword>
<dbReference type="SUPFAM" id="SSF55729">
    <property type="entry name" value="Acyl-CoA N-acyltransferases (Nat)"/>
    <property type="match status" value="1"/>
</dbReference>
<evidence type="ECO:0000256" key="2">
    <source>
        <dbReference type="ARBA" id="ARBA00022898"/>
    </source>
</evidence>
<dbReference type="PANTHER" id="PTHR21152:SF40">
    <property type="entry name" value="ALANINE--GLYOXYLATE AMINOTRANSFERASE"/>
    <property type="match status" value="1"/>
</dbReference>
<dbReference type="PROSITE" id="PS51186">
    <property type="entry name" value="GNAT"/>
    <property type="match status" value="1"/>
</dbReference>
<dbReference type="InterPro" id="IPR000182">
    <property type="entry name" value="GNAT_dom"/>
</dbReference>
<reference evidence="4 5" key="1">
    <citation type="submission" date="2021-03" db="EMBL/GenBank/DDBJ databases">
        <title>Genomic Encyclopedia of Type Strains, Phase IV (KMG-IV): sequencing the most valuable type-strain genomes for metagenomic binning, comparative biology and taxonomic classification.</title>
        <authorList>
            <person name="Goeker M."/>
        </authorList>
    </citation>
    <scope>NUCLEOTIDE SEQUENCE [LARGE SCALE GENOMIC DNA]</scope>
    <source>
        <strain evidence="4 5">DSM 26675</strain>
    </source>
</reference>
<dbReference type="Gene3D" id="3.40.640.10">
    <property type="entry name" value="Type I PLP-dependent aspartate aminotransferase-like (Major domain)"/>
    <property type="match status" value="1"/>
</dbReference>
<dbReference type="Gene3D" id="3.40.630.30">
    <property type="match status" value="1"/>
</dbReference>